<evidence type="ECO:0000313" key="2">
    <source>
        <dbReference type="EMBL" id="MCM5682714.1"/>
    </source>
</evidence>
<comment type="caution">
    <text evidence="2">The sequence shown here is derived from an EMBL/GenBank/DDBJ whole genome shotgun (WGS) entry which is preliminary data.</text>
</comment>
<dbReference type="Pfam" id="PF13439">
    <property type="entry name" value="Glyco_transf_4"/>
    <property type="match status" value="1"/>
</dbReference>
<sequence length="391" mass="43730">MQRVSAVRIAYVTETYPPEINGVALTVERAVRHLRARGHQVDLVRPRQPGESMRCDDAEWRSFGLPLPMYRDLRFGLAFARTLKRRWTARRPQVVHVATPGPLAWAAVRAAQALEIPLTSDFRTNFHQYSHYYGLGWFEPVVCDYLRRLHNRSHRTFVPTRSVRRELNRKGFERLAVVGRGVDALRFSPEHRSRSLRTQWGARRETPVVLYVGRLAAEKNVPLALRAFEAIRTAHPEAQMVVVGDGPMRRRWQDDHPTVRFVGPLRGEALAQHYASADIFLFPSLSDTFGNVVLEAMASGLAVVAYDTGAAGEHIDDCESGLLLPPGDEAGFIAAACSLALQQPRLGWMRAAARQAALQATWAAALDRFEAHLMDAAHAMETSDARTACPA</sequence>
<dbReference type="EMBL" id="JAMKFE010000022">
    <property type="protein sequence ID" value="MCM5682714.1"/>
    <property type="molecule type" value="Genomic_DNA"/>
</dbReference>
<organism evidence="2 3">
    <name type="scientific">Caldimonas mangrovi</name>
    <dbReference type="NCBI Taxonomy" id="2944811"/>
    <lineage>
        <taxon>Bacteria</taxon>
        <taxon>Pseudomonadati</taxon>
        <taxon>Pseudomonadota</taxon>
        <taxon>Betaproteobacteria</taxon>
        <taxon>Burkholderiales</taxon>
        <taxon>Sphaerotilaceae</taxon>
        <taxon>Caldimonas</taxon>
    </lineage>
</organism>
<accession>A0ABT0YWJ9</accession>
<dbReference type="PANTHER" id="PTHR45947">
    <property type="entry name" value="SULFOQUINOVOSYL TRANSFERASE SQD2"/>
    <property type="match status" value="1"/>
</dbReference>
<dbReference type="InterPro" id="IPR028098">
    <property type="entry name" value="Glyco_trans_4-like_N"/>
</dbReference>
<evidence type="ECO:0000259" key="1">
    <source>
        <dbReference type="Pfam" id="PF13439"/>
    </source>
</evidence>
<dbReference type="PANTHER" id="PTHR45947:SF3">
    <property type="entry name" value="SULFOQUINOVOSYL TRANSFERASE SQD2"/>
    <property type="match status" value="1"/>
</dbReference>
<evidence type="ECO:0000313" key="3">
    <source>
        <dbReference type="Proteomes" id="UP001165541"/>
    </source>
</evidence>
<reference evidence="2" key="1">
    <citation type="submission" date="2022-05" db="EMBL/GenBank/DDBJ databases">
        <title>Schlegelella sp. nov., isolated from mangrove soil.</title>
        <authorList>
            <person name="Liu Y."/>
            <person name="Ge X."/>
            <person name="Liu W."/>
        </authorList>
    </citation>
    <scope>NUCLEOTIDE SEQUENCE</scope>
    <source>
        <strain evidence="2">S2-27</strain>
    </source>
</reference>
<dbReference type="RefSeq" id="WP_251781258.1">
    <property type="nucleotide sequence ID" value="NZ_JAMKFE010000022.1"/>
</dbReference>
<dbReference type="Gene3D" id="3.40.50.2000">
    <property type="entry name" value="Glycogen Phosphorylase B"/>
    <property type="match status" value="2"/>
</dbReference>
<dbReference type="Proteomes" id="UP001165541">
    <property type="component" value="Unassembled WGS sequence"/>
</dbReference>
<gene>
    <name evidence="2" type="ORF">M8A51_24545</name>
</gene>
<dbReference type="SUPFAM" id="SSF53756">
    <property type="entry name" value="UDP-Glycosyltransferase/glycogen phosphorylase"/>
    <property type="match status" value="1"/>
</dbReference>
<dbReference type="Pfam" id="PF13692">
    <property type="entry name" value="Glyco_trans_1_4"/>
    <property type="match status" value="1"/>
</dbReference>
<dbReference type="CDD" id="cd03814">
    <property type="entry name" value="GT4-like"/>
    <property type="match status" value="1"/>
</dbReference>
<dbReference type="InterPro" id="IPR050194">
    <property type="entry name" value="Glycosyltransferase_grp1"/>
</dbReference>
<feature type="domain" description="Glycosyltransferase subfamily 4-like N-terminal" evidence="1">
    <location>
        <begin position="20"/>
        <end position="184"/>
    </location>
</feature>
<protein>
    <submittedName>
        <fullName evidence="2">Glycosyltransferase family 1 protein</fullName>
    </submittedName>
</protein>
<name>A0ABT0YWJ9_9BURK</name>
<proteinExistence type="predicted"/>
<keyword evidence="3" id="KW-1185">Reference proteome</keyword>